<gene>
    <name evidence="6 9" type="primary">cysC</name>
    <name evidence="9" type="ORF">PPG34_05760</name>
</gene>
<reference evidence="9 10" key="1">
    <citation type="journal article" date="2023" name="ISME J.">
        <title>Cultivation and genomic characterization of novel and ubiquitous marine nitrite-oxidizing bacteria from the Nitrospirales.</title>
        <authorList>
            <person name="Mueller A.J."/>
            <person name="Daebeler A."/>
            <person name="Herbold C.W."/>
            <person name="Kirkegaard R.H."/>
            <person name="Daims H."/>
        </authorList>
    </citation>
    <scope>NUCLEOTIDE SEQUENCE [LARGE SCALE GENOMIC DNA]</scope>
    <source>
        <strain evidence="9 10">EB</strain>
    </source>
</reference>
<dbReference type="CDD" id="cd02027">
    <property type="entry name" value="APSK"/>
    <property type="match status" value="1"/>
</dbReference>
<evidence type="ECO:0000259" key="8">
    <source>
        <dbReference type="Pfam" id="PF01583"/>
    </source>
</evidence>
<dbReference type="NCBIfam" id="NF003013">
    <property type="entry name" value="PRK03846.1"/>
    <property type="match status" value="1"/>
</dbReference>
<dbReference type="Pfam" id="PF01583">
    <property type="entry name" value="APS_kinase"/>
    <property type="match status" value="1"/>
</dbReference>
<keyword evidence="3 6" id="KW-0808">Transferase</keyword>
<keyword evidence="4 6" id="KW-0547">Nucleotide-binding</keyword>
<dbReference type="GO" id="GO:0004020">
    <property type="term" value="F:adenylylsulfate kinase activity"/>
    <property type="evidence" value="ECO:0007669"/>
    <property type="project" value="UniProtKB-EC"/>
</dbReference>
<comment type="catalytic activity">
    <reaction evidence="1 6 7">
        <text>adenosine 5'-phosphosulfate + ATP = 3'-phosphoadenylyl sulfate + ADP + H(+)</text>
        <dbReference type="Rhea" id="RHEA:24152"/>
        <dbReference type="ChEBI" id="CHEBI:15378"/>
        <dbReference type="ChEBI" id="CHEBI:30616"/>
        <dbReference type="ChEBI" id="CHEBI:58243"/>
        <dbReference type="ChEBI" id="CHEBI:58339"/>
        <dbReference type="ChEBI" id="CHEBI:456216"/>
        <dbReference type="EC" id="2.7.1.25"/>
    </reaction>
</comment>
<accession>A0ABU3K601</accession>
<dbReference type="NCBIfam" id="TIGR00455">
    <property type="entry name" value="apsK"/>
    <property type="match status" value="1"/>
</dbReference>
<protein>
    <recommendedName>
        <fullName evidence="2 6">Adenylyl-sulfate kinase</fullName>
        <ecNumber evidence="2 6">2.7.1.25</ecNumber>
    </recommendedName>
    <alternativeName>
        <fullName evidence="6">APS kinase</fullName>
    </alternativeName>
    <alternativeName>
        <fullName evidence="6">ATP adenosine-5'-phosphosulfate 3'-phosphotransferase</fullName>
    </alternativeName>
    <alternativeName>
        <fullName evidence="6">Adenosine-5'-phosphosulfate kinase</fullName>
    </alternativeName>
</protein>
<dbReference type="PANTHER" id="PTHR42700:SF3">
    <property type="entry name" value="BIFUNCTIONAL SAT_APS KINASE-RELATED"/>
    <property type="match status" value="1"/>
</dbReference>
<keyword evidence="10" id="KW-1185">Reference proteome</keyword>
<dbReference type="InterPro" id="IPR050512">
    <property type="entry name" value="Sulf_AdTrans/APS_kinase"/>
</dbReference>
<comment type="pathway">
    <text evidence="6 7">Sulfur metabolism; hydrogen sulfide biosynthesis; sulfite from sulfate: step 2/3.</text>
</comment>
<evidence type="ECO:0000256" key="3">
    <source>
        <dbReference type="ARBA" id="ARBA00022679"/>
    </source>
</evidence>
<evidence type="ECO:0000256" key="2">
    <source>
        <dbReference type="ARBA" id="ARBA00012121"/>
    </source>
</evidence>
<feature type="binding site" evidence="6">
    <location>
        <begin position="28"/>
        <end position="35"/>
    </location>
    <ligand>
        <name>ATP</name>
        <dbReference type="ChEBI" id="CHEBI:30616"/>
    </ligand>
</feature>
<dbReference type="InterPro" id="IPR002891">
    <property type="entry name" value="APS"/>
</dbReference>
<dbReference type="Gene3D" id="3.40.50.300">
    <property type="entry name" value="P-loop containing nucleotide triphosphate hydrolases"/>
    <property type="match status" value="1"/>
</dbReference>
<keyword evidence="5 6" id="KW-0067">ATP-binding</keyword>
<dbReference type="Proteomes" id="UP001250932">
    <property type="component" value="Unassembled WGS sequence"/>
</dbReference>
<dbReference type="PANTHER" id="PTHR42700">
    <property type="entry name" value="SULFATE ADENYLYLTRANSFERASE"/>
    <property type="match status" value="1"/>
</dbReference>
<comment type="similarity">
    <text evidence="6 7">Belongs to the APS kinase family.</text>
</comment>
<dbReference type="EC" id="2.7.1.25" evidence="2 6"/>
<evidence type="ECO:0000313" key="10">
    <source>
        <dbReference type="Proteomes" id="UP001250932"/>
    </source>
</evidence>
<feature type="domain" description="APS kinase" evidence="8">
    <location>
        <begin position="20"/>
        <end position="169"/>
    </location>
</feature>
<comment type="caution">
    <text evidence="9">The sequence shown here is derived from an EMBL/GenBank/DDBJ whole genome shotgun (WGS) entry which is preliminary data.</text>
</comment>
<keyword evidence="6" id="KW-0597">Phosphoprotein</keyword>
<evidence type="ECO:0000256" key="5">
    <source>
        <dbReference type="ARBA" id="ARBA00022840"/>
    </source>
</evidence>
<dbReference type="InterPro" id="IPR059117">
    <property type="entry name" value="APS_kinase_dom"/>
</dbReference>
<evidence type="ECO:0000256" key="4">
    <source>
        <dbReference type="ARBA" id="ARBA00022741"/>
    </source>
</evidence>
<dbReference type="RefSeq" id="WP_313832197.1">
    <property type="nucleotide sequence ID" value="NZ_JAQOUE010000001.1"/>
</dbReference>
<dbReference type="SUPFAM" id="SSF52540">
    <property type="entry name" value="P-loop containing nucleoside triphosphate hydrolases"/>
    <property type="match status" value="1"/>
</dbReference>
<feature type="active site" description="Phosphoserine intermediate" evidence="6">
    <location>
        <position position="102"/>
    </location>
</feature>
<evidence type="ECO:0000256" key="6">
    <source>
        <dbReference type="HAMAP-Rule" id="MF_00065"/>
    </source>
</evidence>
<comment type="function">
    <text evidence="6 7">Catalyzes the synthesis of activated sulfate.</text>
</comment>
<evidence type="ECO:0000256" key="1">
    <source>
        <dbReference type="ARBA" id="ARBA00001823"/>
    </source>
</evidence>
<evidence type="ECO:0000256" key="7">
    <source>
        <dbReference type="RuleBase" id="RU004347"/>
    </source>
</evidence>
<name>A0ABU3K601_9BACT</name>
<sequence length="215" mass="23890">MTLHVDNNQLAFSSLPSSQRGFCVWFTGLSASGKSTTAQTLTSQFLELGREVTLLDGDVIRTHLSKELGFSREDRNTNIRRIGFVAKEIVRHGGIVVCATISPYCAIRQEVRQMIGENHFIEVFMNTPLQECQRRDPKGLYSKAARGQLSGFTGIDDPYEQPLSPELQLETTHSSPEANAELVVGYVKTHGWLQGSETRIHAQFHSASSYGECDV</sequence>
<organism evidence="9 10">
    <name type="scientific">Candidatus Nitronereus thalassa</name>
    <dbReference type="NCBI Taxonomy" id="3020898"/>
    <lineage>
        <taxon>Bacteria</taxon>
        <taxon>Pseudomonadati</taxon>
        <taxon>Nitrospirota</taxon>
        <taxon>Nitrospiria</taxon>
        <taxon>Nitrospirales</taxon>
        <taxon>Nitrospiraceae</taxon>
        <taxon>Candidatus Nitronereus</taxon>
    </lineage>
</organism>
<dbReference type="InterPro" id="IPR027417">
    <property type="entry name" value="P-loop_NTPase"/>
</dbReference>
<dbReference type="HAMAP" id="MF_00065">
    <property type="entry name" value="Adenylyl_sulf_kinase"/>
    <property type="match status" value="1"/>
</dbReference>
<keyword evidence="6 7" id="KW-0418">Kinase</keyword>
<proteinExistence type="inferred from homology"/>
<dbReference type="EMBL" id="JAQOUE010000001">
    <property type="protein sequence ID" value="MDT7041849.1"/>
    <property type="molecule type" value="Genomic_DNA"/>
</dbReference>
<evidence type="ECO:0000313" key="9">
    <source>
        <dbReference type="EMBL" id="MDT7041849.1"/>
    </source>
</evidence>